<evidence type="ECO:0000259" key="8">
    <source>
        <dbReference type="Pfam" id="PF01052"/>
    </source>
</evidence>
<organism evidence="9 10">
    <name type="scientific">Buchnera aphidicola</name>
    <name type="common">Artemisaphis artemisicola</name>
    <dbReference type="NCBI Taxonomy" id="1241836"/>
    <lineage>
        <taxon>Bacteria</taxon>
        <taxon>Pseudomonadati</taxon>
        <taxon>Pseudomonadota</taxon>
        <taxon>Gammaproteobacteria</taxon>
        <taxon>Enterobacterales</taxon>
        <taxon>Erwiniaceae</taxon>
        <taxon>Buchnera</taxon>
    </lineage>
</organism>
<keyword evidence="9" id="KW-0282">Flagellum</keyword>
<sequence length="128" mass="14591">MNLMNNIESNFEKIIPNNQDTDENLFSKKSENKNNFKNTQKIVDNKKIILDTIVDLSVELGRSKIKIKDFLSLSKGSMLILDKLIKEPLDIFINGHLIASGEIVVLEEKYGLRITRIKNSLETINISS</sequence>
<dbReference type="InterPro" id="IPR051469">
    <property type="entry name" value="FliN/MopA/SpaO"/>
</dbReference>
<evidence type="ECO:0000313" key="10">
    <source>
        <dbReference type="Proteomes" id="UP000298654"/>
    </source>
</evidence>
<keyword evidence="6 7" id="KW-0472">Membrane</keyword>
<evidence type="ECO:0000256" key="1">
    <source>
        <dbReference type="ARBA" id="ARBA00009226"/>
    </source>
</evidence>
<dbReference type="Gene3D" id="2.30.330.10">
    <property type="entry name" value="SpoA-like"/>
    <property type="match status" value="1"/>
</dbReference>
<dbReference type="GO" id="GO:0006935">
    <property type="term" value="P:chemotaxis"/>
    <property type="evidence" value="ECO:0007669"/>
    <property type="project" value="UniProtKB-KW"/>
</dbReference>
<feature type="domain" description="Flagellar motor switch protein FliN-like C-terminal" evidence="8">
    <location>
        <begin position="49"/>
        <end position="117"/>
    </location>
</feature>
<keyword evidence="9" id="KW-0969">Cilium</keyword>
<evidence type="ECO:0000256" key="2">
    <source>
        <dbReference type="ARBA" id="ARBA00021897"/>
    </source>
</evidence>
<evidence type="ECO:0000256" key="6">
    <source>
        <dbReference type="ARBA" id="ARBA00023136"/>
    </source>
</evidence>
<dbReference type="PRINTS" id="PR00956">
    <property type="entry name" value="FLGMOTORFLIN"/>
</dbReference>
<dbReference type="GO" id="GO:0071973">
    <property type="term" value="P:bacterial-type flagellum-dependent cell motility"/>
    <property type="evidence" value="ECO:0007669"/>
    <property type="project" value="UniProtKB-UniRule"/>
</dbReference>
<keyword evidence="5 7" id="KW-0283">Flagellar rotation</keyword>
<dbReference type="NCBIfam" id="TIGR02480">
    <property type="entry name" value="fliN"/>
    <property type="match status" value="1"/>
</dbReference>
<dbReference type="InterPro" id="IPR036429">
    <property type="entry name" value="SpoA-like_sf"/>
</dbReference>
<dbReference type="EMBL" id="CP034900">
    <property type="protein sequence ID" value="QCI15773.1"/>
    <property type="molecule type" value="Genomic_DNA"/>
</dbReference>
<dbReference type="InterPro" id="IPR001543">
    <property type="entry name" value="FliN-like_C"/>
</dbReference>
<dbReference type="PANTHER" id="PTHR43484:SF1">
    <property type="entry name" value="FLAGELLAR MOTOR SWITCH PROTEIN FLIN"/>
    <property type="match status" value="1"/>
</dbReference>
<evidence type="ECO:0000256" key="5">
    <source>
        <dbReference type="ARBA" id="ARBA00022779"/>
    </source>
</evidence>
<dbReference type="AlphaFoldDB" id="A0A4D6XI30"/>
<gene>
    <name evidence="9" type="primary">fliN</name>
    <name evidence="9" type="ORF">D9V59_00380</name>
</gene>
<name>A0A4D6XI30_9GAMM</name>
<accession>A0A4D6XI30</accession>
<keyword evidence="7" id="KW-0975">Bacterial flagellum</keyword>
<evidence type="ECO:0000256" key="4">
    <source>
        <dbReference type="ARBA" id="ARBA00022500"/>
    </source>
</evidence>
<dbReference type="OrthoDB" id="9773459at2"/>
<dbReference type="SUPFAM" id="SSF101801">
    <property type="entry name" value="Surface presentation of antigens (SPOA)"/>
    <property type="match status" value="1"/>
</dbReference>
<keyword evidence="3 7" id="KW-1003">Cell membrane</keyword>
<evidence type="ECO:0000313" key="9">
    <source>
        <dbReference type="EMBL" id="QCI15773.1"/>
    </source>
</evidence>
<dbReference type="InterPro" id="IPR001172">
    <property type="entry name" value="FliN_T3SS_HrcQb"/>
</dbReference>
<dbReference type="Proteomes" id="UP000298654">
    <property type="component" value="Chromosome"/>
</dbReference>
<keyword evidence="4 7" id="KW-0145">Chemotaxis</keyword>
<protein>
    <recommendedName>
        <fullName evidence="2 7">Flagellar motor switch protein FliN</fullName>
    </recommendedName>
</protein>
<comment type="subcellular location">
    <subcellularLocation>
        <location evidence="7">Cell membrane</location>
        <topology evidence="7">Peripheral membrane protein</topology>
        <orientation evidence="7">Cytoplasmic side</orientation>
    </subcellularLocation>
    <subcellularLocation>
        <location evidence="7">Bacterial flagellum basal body</location>
    </subcellularLocation>
</comment>
<dbReference type="GO" id="GO:0003774">
    <property type="term" value="F:cytoskeletal motor activity"/>
    <property type="evidence" value="ECO:0007669"/>
    <property type="project" value="UniProtKB-UniRule"/>
</dbReference>
<dbReference type="GO" id="GO:0005886">
    <property type="term" value="C:plasma membrane"/>
    <property type="evidence" value="ECO:0007669"/>
    <property type="project" value="UniProtKB-SubCell"/>
</dbReference>
<evidence type="ECO:0000256" key="3">
    <source>
        <dbReference type="ARBA" id="ARBA00022475"/>
    </source>
</evidence>
<comment type="function">
    <text evidence="7">FliN is one of three proteins (FliG, FliN, FliM) that form the rotor-mounted switch complex (C ring), located at the base of the basal body. This complex interacts with the CheY and CheZ chemotaxis proteins, in addition to contacting components of the motor that determine the direction of flagellar rotation.</text>
</comment>
<keyword evidence="9" id="KW-0966">Cell projection</keyword>
<dbReference type="PANTHER" id="PTHR43484">
    <property type="match status" value="1"/>
</dbReference>
<reference evidence="9 10" key="1">
    <citation type="submission" date="2018-12" db="EMBL/GenBank/DDBJ databases">
        <authorList>
            <person name="Chong R.A."/>
        </authorList>
    </citation>
    <scope>NUCLEOTIDE SEQUENCE [LARGE SCALE GENOMIC DNA]</scope>
    <source>
        <strain evidence="9 10">Aar</strain>
    </source>
</reference>
<comment type="similarity">
    <text evidence="1 7">Belongs to the FliN/MopA/SpaO family.</text>
</comment>
<dbReference type="GO" id="GO:0009425">
    <property type="term" value="C:bacterial-type flagellum basal body"/>
    <property type="evidence" value="ECO:0007669"/>
    <property type="project" value="UniProtKB-SubCell"/>
</dbReference>
<reference evidence="9 10" key="2">
    <citation type="submission" date="2019-05" db="EMBL/GenBank/DDBJ databases">
        <title>Genome evolution of the obligate endosymbiont Buchnera aphidicola.</title>
        <authorList>
            <person name="Moran N.A."/>
        </authorList>
    </citation>
    <scope>NUCLEOTIDE SEQUENCE [LARGE SCALE GENOMIC DNA]</scope>
    <source>
        <strain evidence="9 10">Aar</strain>
    </source>
</reference>
<evidence type="ECO:0000256" key="7">
    <source>
        <dbReference type="RuleBase" id="RU362074"/>
    </source>
</evidence>
<dbReference type="InterPro" id="IPR012826">
    <property type="entry name" value="FliN"/>
</dbReference>
<proteinExistence type="inferred from homology"/>
<dbReference type="Pfam" id="PF01052">
    <property type="entry name" value="FliMN_C"/>
    <property type="match status" value="1"/>
</dbReference>